<feature type="compositionally biased region" description="Low complexity" evidence="10">
    <location>
        <begin position="290"/>
        <end position="303"/>
    </location>
</feature>
<dbReference type="InterPro" id="IPR000276">
    <property type="entry name" value="GPCR_Rhodpsn"/>
</dbReference>
<gene>
    <name evidence="13" type="ORF">GZH46_01600</name>
</gene>
<evidence type="ECO:0000256" key="8">
    <source>
        <dbReference type="ARBA" id="ARBA00023170"/>
    </source>
</evidence>
<name>A0ABQ7S900_9ACAR</name>
<comment type="caution">
    <text evidence="13">The sequence shown here is derived from an EMBL/GenBank/DDBJ whole genome shotgun (WGS) entry which is preliminary data.</text>
</comment>
<dbReference type="PANTHER" id="PTHR24249">
    <property type="entry name" value="HISTAMINE RECEPTOR-RELATED G-PROTEIN COUPLED RECEPTOR"/>
    <property type="match status" value="1"/>
</dbReference>
<dbReference type="CDD" id="cd00637">
    <property type="entry name" value="7tm_classA_rhodopsin-like"/>
    <property type="match status" value="1"/>
</dbReference>
<evidence type="ECO:0000256" key="6">
    <source>
        <dbReference type="ARBA" id="ARBA00023040"/>
    </source>
</evidence>
<evidence type="ECO:0000313" key="14">
    <source>
        <dbReference type="Proteomes" id="UP000825002"/>
    </source>
</evidence>
<feature type="region of interest" description="Disordered" evidence="10">
    <location>
        <begin position="278"/>
        <end position="381"/>
    </location>
</feature>
<keyword evidence="4 11" id="KW-0812">Transmembrane</keyword>
<feature type="compositionally biased region" description="Polar residues" evidence="10">
    <location>
        <begin position="329"/>
        <end position="349"/>
    </location>
</feature>
<keyword evidence="7 11" id="KW-0472">Membrane</keyword>
<evidence type="ECO:0000256" key="11">
    <source>
        <dbReference type="SAM" id="Phobius"/>
    </source>
</evidence>
<evidence type="ECO:0000256" key="4">
    <source>
        <dbReference type="ARBA" id="ARBA00022692"/>
    </source>
</evidence>
<comment type="similarity">
    <text evidence="2">Belongs to the G-protein coupled receptor 1 family.</text>
</comment>
<keyword evidence="5 11" id="KW-1133">Transmembrane helix</keyword>
<evidence type="ECO:0000313" key="13">
    <source>
        <dbReference type="EMBL" id="KAG9509867.1"/>
    </source>
</evidence>
<organism evidence="13 14">
    <name type="scientific">Fragariocoptes setiger</name>
    <dbReference type="NCBI Taxonomy" id="1670756"/>
    <lineage>
        <taxon>Eukaryota</taxon>
        <taxon>Metazoa</taxon>
        <taxon>Ecdysozoa</taxon>
        <taxon>Arthropoda</taxon>
        <taxon>Chelicerata</taxon>
        <taxon>Arachnida</taxon>
        <taxon>Acari</taxon>
        <taxon>Acariformes</taxon>
        <taxon>Trombidiformes</taxon>
        <taxon>Prostigmata</taxon>
        <taxon>Eupodina</taxon>
        <taxon>Eriophyoidea</taxon>
        <taxon>Phytoptidae</taxon>
        <taxon>Fragariocoptes</taxon>
    </lineage>
</organism>
<feature type="region of interest" description="Disordered" evidence="10">
    <location>
        <begin position="16"/>
        <end position="40"/>
    </location>
</feature>
<feature type="transmembrane region" description="Helical" evidence="11">
    <location>
        <begin position="155"/>
        <end position="178"/>
    </location>
</feature>
<sequence length="477" mass="52741">RISLLLGRIIEPATATTGANLNNNNDDNNAYHDSSSSSSSSRTAATIKSLLANIGSLNVNLLPAVGEAASAHSFHAHTSTRPTIATTSPLYDDTMMTSNSFTSYSYENYSLKQRLHIAYDWCASILSIASLILNVFIIIMLLWQKKTQKTPTNHLQLQLSLTGILFSLLILIDASVMFTPGLDSNSQASSISSVNTIRYQETNMSPQPNDAIRDPSNPTDNINNIDQYNRLQVINNDNRIANNDKNSTGDNSYSYGIINRSLLASSVIQLADNNHTLNDDNFSPGQGQHSTASTSTSTTNTVSEGHTETVIDDDYDDVGNKFDNRKFNRNQQTTRHATSQTSMPSSAHQQHNDNNNNNDNNSSTATGAVQHQRKNSRDNKQPRIAPLASVLLPLIINTLQTVHIWTVVALSIDRFSAISNPLNYMRYLYARRTFAFISIAWICAIVMNIVIPTSFDYYYYHSPSPSSFVDDQLIGEK</sequence>
<dbReference type="Pfam" id="PF00001">
    <property type="entry name" value="7tm_1"/>
    <property type="match status" value="1"/>
</dbReference>
<evidence type="ECO:0000256" key="3">
    <source>
        <dbReference type="ARBA" id="ARBA00022475"/>
    </source>
</evidence>
<keyword evidence="9" id="KW-0807">Transducer</keyword>
<keyword evidence="6" id="KW-0297">G-protein coupled receptor</keyword>
<keyword evidence="14" id="KW-1185">Reference proteome</keyword>
<dbReference type="InterPro" id="IPR050569">
    <property type="entry name" value="TAAR"/>
</dbReference>
<keyword evidence="3" id="KW-1003">Cell membrane</keyword>
<dbReference type="EMBL" id="JAIFTH010000303">
    <property type="protein sequence ID" value="KAG9509867.1"/>
    <property type="molecule type" value="Genomic_DNA"/>
</dbReference>
<dbReference type="SUPFAM" id="SSF81321">
    <property type="entry name" value="Family A G protein-coupled receptor-like"/>
    <property type="match status" value="2"/>
</dbReference>
<feature type="transmembrane region" description="Helical" evidence="11">
    <location>
        <begin position="433"/>
        <end position="455"/>
    </location>
</feature>
<proteinExistence type="inferred from homology"/>
<accession>A0ABQ7S900</accession>
<feature type="domain" description="G-protein coupled receptors family 1 profile" evidence="12">
    <location>
        <begin position="404"/>
        <end position="477"/>
    </location>
</feature>
<dbReference type="PROSITE" id="PS50262">
    <property type="entry name" value="G_PROTEIN_RECEP_F1_2"/>
    <property type="match status" value="1"/>
</dbReference>
<reference evidence="13 14" key="1">
    <citation type="submission" date="2020-10" db="EMBL/GenBank/DDBJ databases">
        <authorList>
            <person name="Klimov P.B."/>
            <person name="Dyachkov S.M."/>
            <person name="Chetverikov P.E."/>
        </authorList>
    </citation>
    <scope>NUCLEOTIDE SEQUENCE [LARGE SCALE GENOMIC DNA]</scope>
    <source>
        <strain evidence="13">BMOC 18-1129-001#AD2665</strain>
        <tissue evidence="13">Entire mites</tissue>
    </source>
</reference>
<protein>
    <recommendedName>
        <fullName evidence="12">G-protein coupled receptors family 1 profile domain-containing protein</fullName>
    </recommendedName>
</protein>
<feature type="compositionally biased region" description="Low complexity" evidence="10">
    <location>
        <begin position="352"/>
        <end position="361"/>
    </location>
</feature>
<keyword evidence="8" id="KW-0675">Receptor</keyword>
<dbReference type="Proteomes" id="UP000825002">
    <property type="component" value="Unassembled WGS sequence"/>
</dbReference>
<comment type="subcellular location">
    <subcellularLocation>
        <location evidence="1">Cell membrane</location>
        <topology evidence="1">Multi-pass membrane protein</topology>
    </subcellularLocation>
</comment>
<feature type="transmembrane region" description="Helical" evidence="11">
    <location>
        <begin position="390"/>
        <end position="412"/>
    </location>
</feature>
<dbReference type="Gene3D" id="1.20.1070.10">
    <property type="entry name" value="Rhodopsin 7-helix transmembrane proteins"/>
    <property type="match status" value="2"/>
</dbReference>
<evidence type="ECO:0000256" key="9">
    <source>
        <dbReference type="ARBA" id="ARBA00023224"/>
    </source>
</evidence>
<feature type="transmembrane region" description="Helical" evidence="11">
    <location>
        <begin position="118"/>
        <end position="143"/>
    </location>
</feature>
<evidence type="ECO:0000256" key="10">
    <source>
        <dbReference type="SAM" id="MobiDB-lite"/>
    </source>
</evidence>
<evidence type="ECO:0000256" key="7">
    <source>
        <dbReference type="ARBA" id="ARBA00023136"/>
    </source>
</evidence>
<dbReference type="InterPro" id="IPR017452">
    <property type="entry name" value="GPCR_Rhodpsn_7TM"/>
</dbReference>
<evidence type="ECO:0000259" key="12">
    <source>
        <dbReference type="PROSITE" id="PS50262"/>
    </source>
</evidence>
<feature type="compositionally biased region" description="Polar residues" evidence="10">
    <location>
        <begin position="278"/>
        <end position="289"/>
    </location>
</feature>
<evidence type="ECO:0000256" key="2">
    <source>
        <dbReference type="ARBA" id="ARBA00010663"/>
    </source>
</evidence>
<feature type="non-terminal residue" evidence="13">
    <location>
        <position position="477"/>
    </location>
</feature>
<evidence type="ECO:0000256" key="5">
    <source>
        <dbReference type="ARBA" id="ARBA00022989"/>
    </source>
</evidence>
<feature type="non-terminal residue" evidence="13">
    <location>
        <position position="1"/>
    </location>
</feature>
<evidence type="ECO:0000256" key="1">
    <source>
        <dbReference type="ARBA" id="ARBA00004651"/>
    </source>
</evidence>